<keyword evidence="8" id="KW-1185">Reference proteome</keyword>
<dbReference type="eggNOG" id="KOG4626">
    <property type="taxonomic scope" value="Eukaryota"/>
</dbReference>
<reference evidence="7" key="3">
    <citation type="submission" date="2016-03" db="UniProtKB">
        <authorList>
            <consortium name="EnsemblProtists"/>
        </authorList>
    </citation>
    <scope>IDENTIFICATION</scope>
</reference>
<dbReference type="PANTHER" id="PTHR44998">
    <property type="match status" value="1"/>
</dbReference>
<proteinExistence type="predicted"/>
<evidence type="ECO:0000256" key="2">
    <source>
        <dbReference type="ARBA" id="ARBA00022679"/>
    </source>
</evidence>
<keyword evidence="2" id="KW-0808">Transferase</keyword>
<gene>
    <name evidence="6" type="ORF">GUITHDRAFT_84548</name>
</gene>
<dbReference type="AlphaFoldDB" id="L1JY35"/>
<name>L1JY35_GUITC</name>
<dbReference type="InterPro" id="IPR029489">
    <property type="entry name" value="OGT/SEC/SPY_C"/>
</dbReference>
<dbReference type="OrthoDB" id="9991317at2759"/>
<dbReference type="GO" id="GO:0016757">
    <property type="term" value="F:glycosyltransferase activity"/>
    <property type="evidence" value="ECO:0007669"/>
    <property type="project" value="TreeGrafter"/>
</dbReference>
<dbReference type="Gene3D" id="3.40.50.2000">
    <property type="entry name" value="Glycogen Phosphorylase B"/>
    <property type="match status" value="1"/>
</dbReference>
<evidence type="ECO:0000256" key="4">
    <source>
        <dbReference type="ARBA" id="ARBA00022803"/>
    </source>
</evidence>
<dbReference type="EMBL" id="JH992971">
    <property type="protein sequence ID" value="EKX53008.1"/>
    <property type="molecule type" value="Genomic_DNA"/>
</dbReference>
<evidence type="ECO:0000313" key="6">
    <source>
        <dbReference type="EMBL" id="EKX53008.1"/>
    </source>
</evidence>
<dbReference type="GeneID" id="17309836"/>
<accession>L1JY35</accession>
<feature type="domain" description="O-GlcNAc transferase C-terminal" evidence="5">
    <location>
        <begin position="142"/>
        <end position="319"/>
    </location>
</feature>
<keyword evidence="3" id="KW-0677">Repeat</keyword>
<dbReference type="EnsemblProtists" id="EKX53008">
    <property type="protein sequence ID" value="EKX53008"/>
    <property type="gene ID" value="GUITHDRAFT_84548"/>
</dbReference>
<comment type="pathway">
    <text evidence="1">Protein modification; protein glycosylation.</text>
</comment>
<evidence type="ECO:0000256" key="1">
    <source>
        <dbReference type="ARBA" id="ARBA00004922"/>
    </source>
</evidence>
<feature type="domain" description="O-GlcNAc transferase C-terminal" evidence="5">
    <location>
        <begin position="28"/>
        <end position="120"/>
    </location>
</feature>
<reference evidence="8" key="2">
    <citation type="submission" date="2012-11" db="EMBL/GenBank/DDBJ databases">
        <authorList>
            <person name="Kuo A."/>
            <person name="Curtis B.A."/>
            <person name="Tanifuji G."/>
            <person name="Burki F."/>
            <person name="Gruber A."/>
            <person name="Irimia M."/>
            <person name="Maruyama S."/>
            <person name="Arias M.C."/>
            <person name="Ball S.G."/>
            <person name="Gile G.H."/>
            <person name="Hirakawa Y."/>
            <person name="Hopkins J.F."/>
            <person name="Rensing S.A."/>
            <person name="Schmutz J."/>
            <person name="Symeonidi A."/>
            <person name="Elias M."/>
            <person name="Eveleigh R.J."/>
            <person name="Herman E.K."/>
            <person name="Klute M.J."/>
            <person name="Nakayama T."/>
            <person name="Obornik M."/>
            <person name="Reyes-Prieto A."/>
            <person name="Armbrust E.V."/>
            <person name="Aves S.J."/>
            <person name="Beiko R.G."/>
            <person name="Coutinho P."/>
            <person name="Dacks J.B."/>
            <person name="Durnford D.G."/>
            <person name="Fast N.M."/>
            <person name="Green B.R."/>
            <person name="Grisdale C."/>
            <person name="Hempe F."/>
            <person name="Henrissat B."/>
            <person name="Hoppner M.P."/>
            <person name="Ishida K.-I."/>
            <person name="Kim E."/>
            <person name="Koreny L."/>
            <person name="Kroth P.G."/>
            <person name="Liu Y."/>
            <person name="Malik S.-B."/>
            <person name="Maier U.G."/>
            <person name="McRose D."/>
            <person name="Mock T."/>
            <person name="Neilson J.A."/>
            <person name="Onodera N.T."/>
            <person name="Poole A.M."/>
            <person name="Pritham E.J."/>
            <person name="Richards T.A."/>
            <person name="Rocap G."/>
            <person name="Roy S.W."/>
            <person name="Sarai C."/>
            <person name="Schaack S."/>
            <person name="Shirato S."/>
            <person name="Slamovits C.H."/>
            <person name="Spencer D.F."/>
            <person name="Suzuki S."/>
            <person name="Worden A.Z."/>
            <person name="Zauner S."/>
            <person name="Barry K."/>
            <person name="Bell C."/>
            <person name="Bharti A.K."/>
            <person name="Crow J.A."/>
            <person name="Grimwood J."/>
            <person name="Kramer R."/>
            <person name="Lindquist E."/>
            <person name="Lucas S."/>
            <person name="Salamov A."/>
            <person name="McFadden G.I."/>
            <person name="Lane C.E."/>
            <person name="Keeling P.J."/>
            <person name="Gray M.W."/>
            <person name="Grigoriev I.V."/>
            <person name="Archibald J.M."/>
        </authorList>
    </citation>
    <scope>NUCLEOTIDE SEQUENCE</scope>
    <source>
        <strain evidence="8">CCMP2712</strain>
    </source>
</reference>
<dbReference type="KEGG" id="gtt:GUITHDRAFT_84548"/>
<dbReference type="OMA" id="DYRFADA"/>
<dbReference type="Proteomes" id="UP000011087">
    <property type="component" value="Unassembled WGS sequence"/>
</dbReference>
<dbReference type="Pfam" id="PF13844">
    <property type="entry name" value="Glyco_transf_41"/>
    <property type="match status" value="2"/>
</dbReference>
<dbReference type="RefSeq" id="XP_005839988.1">
    <property type="nucleotide sequence ID" value="XM_005839931.1"/>
</dbReference>
<dbReference type="GO" id="GO:0006493">
    <property type="term" value="P:protein O-linked glycosylation"/>
    <property type="evidence" value="ECO:0007669"/>
    <property type="project" value="TreeGrafter"/>
</dbReference>
<evidence type="ECO:0000259" key="5">
    <source>
        <dbReference type="Pfam" id="PF13844"/>
    </source>
</evidence>
<evidence type="ECO:0000256" key="3">
    <source>
        <dbReference type="ARBA" id="ARBA00022737"/>
    </source>
</evidence>
<dbReference type="PANTHER" id="PTHR44998:SF1">
    <property type="entry name" value="UDP-N-ACETYLGLUCOSAMINE--PEPTIDE N-ACETYLGLUCOSAMINYLTRANSFERASE 110 KDA SUBUNIT"/>
    <property type="match status" value="1"/>
</dbReference>
<sequence length="346" mass="39839">MTIQPPDRSGYFENISQAFDKVQVVGGWSFGEIATHINREGVEILIDLNGWVKGEKSEVLALRPCRTQVHYMAFLNSMSCPYVDYIVADPIVAPVSYADWYEEKLILLPSSFLVTDHAQMEEPDMSAQRWRAEVNFSCDMRADSLVIGNLNAFYKIDPESFRAWLDILARVNQSLLWIQSWNDLGEQNLVMNADIMGGDPSRMCFSKPPPALYNRLWNQHSVIADVHLDTFLYNTVTTATDLFWLGVPSVSLPSERLCSRIGASFAHAAGSECLTARNLEDYKQVAVQILRNGRWRERWKRAMISKRKKLNLFNTSKWVLQWERALKILRRHGHENQHRSHIVIHE</sequence>
<reference evidence="6 8" key="1">
    <citation type="journal article" date="2012" name="Nature">
        <title>Algal genomes reveal evolutionary mosaicism and the fate of nucleomorphs.</title>
        <authorList>
            <consortium name="DOE Joint Genome Institute"/>
            <person name="Curtis B.A."/>
            <person name="Tanifuji G."/>
            <person name="Burki F."/>
            <person name="Gruber A."/>
            <person name="Irimia M."/>
            <person name="Maruyama S."/>
            <person name="Arias M.C."/>
            <person name="Ball S.G."/>
            <person name="Gile G.H."/>
            <person name="Hirakawa Y."/>
            <person name="Hopkins J.F."/>
            <person name="Kuo A."/>
            <person name="Rensing S.A."/>
            <person name="Schmutz J."/>
            <person name="Symeonidi A."/>
            <person name="Elias M."/>
            <person name="Eveleigh R.J."/>
            <person name="Herman E.K."/>
            <person name="Klute M.J."/>
            <person name="Nakayama T."/>
            <person name="Obornik M."/>
            <person name="Reyes-Prieto A."/>
            <person name="Armbrust E.V."/>
            <person name="Aves S.J."/>
            <person name="Beiko R.G."/>
            <person name="Coutinho P."/>
            <person name="Dacks J.B."/>
            <person name="Durnford D.G."/>
            <person name="Fast N.M."/>
            <person name="Green B.R."/>
            <person name="Grisdale C.J."/>
            <person name="Hempel F."/>
            <person name="Henrissat B."/>
            <person name="Hoppner M.P."/>
            <person name="Ishida K."/>
            <person name="Kim E."/>
            <person name="Koreny L."/>
            <person name="Kroth P.G."/>
            <person name="Liu Y."/>
            <person name="Malik S.B."/>
            <person name="Maier U.G."/>
            <person name="McRose D."/>
            <person name="Mock T."/>
            <person name="Neilson J.A."/>
            <person name="Onodera N.T."/>
            <person name="Poole A.M."/>
            <person name="Pritham E.J."/>
            <person name="Richards T.A."/>
            <person name="Rocap G."/>
            <person name="Roy S.W."/>
            <person name="Sarai C."/>
            <person name="Schaack S."/>
            <person name="Shirato S."/>
            <person name="Slamovits C.H."/>
            <person name="Spencer D.F."/>
            <person name="Suzuki S."/>
            <person name="Worden A.Z."/>
            <person name="Zauner S."/>
            <person name="Barry K."/>
            <person name="Bell C."/>
            <person name="Bharti A.K."/>
            <person name="Crow J.A."/>
            <person name="Grimwood J."/>
            <person name="Kramer R."/>
            <person name="Lindquist E."/>
            <person name="Lucas S."/>
            <person name="Salamov A."/>
            <person name="McFadden G.I."/>
            <person name="Lane C.E."/>
            <person name="Keeling P.J."/>
            <person name="Gray M.W."/>
            <person name="Grigoriev I.V."/>
            <person name="Archibald J.M."/>
        </authorList>
    </citation>
    <scope>NUCLEOTIDE SEQUENCE</scope>
    <source>
        <strain evidence="6 8">CCMP2712</strain>
    </source>
</reference>
<dbReference type="HOGENOM" id="CLU_001721_2_1_1"/>
<keyword evidence="4" id="KW-0802">TPR repeat</keyword>
<evidence type="ECO:0000313" key="7">
    <source>
        <dbReference type="EnsemblProtists" id="EKX53008"/>
    </source>
</evidence>
<dbReference type="PaxDb" id="55529-EKX53008"/>
<protein>
    <recommendedName>
        <fullName evidence="5">O-GlcNAc transferase C-terminal domain-containing protein</fullName>
    </recommendedName>
</protein>
<organism evidence="6">
    <name type="scientific">Guillardia theta (strain CCMP2712)</name>
    <name type="common">Cryptophyte</name>
    <dbReference type="NCBI Taxonomy" id="905079"/>
    <lineage>
        <taxon>Eukaryota</taxon>
        <taxon>Cryptophyceae</taxon>
        <taxon>Pyrenomonadales</taxon>
        <taxon>Geminigeraceae</taxon>
        <taxon>Guillardia</taxon>
    </lineage>
</organism>
<dbReference type="Gene3D" id="3.40.50.11380">
    <property type="match status" value="1"/>
</dbReference>
<evidence type="ECO:0000313" key="8">
    <source>
        <dbReference type="Proteomes" id="UP000011087"/>
    </source>
</evidence>